<evidence type="ECO:0000313" key="1">
    <source>
        <dbReference type="EMBL" id="KAK8782163.1"/>
    </source>
</evidence>
<dbReference type="EMBL" id="JARKHS020006959">
    <property type="protein sequence ID" value="KAK8782163.1"/>
    <property type="molecule type" value="Genomic_DNA"/>
</dbReference>
<evidence type="ECO:0000313" key="2">
    <source>
        <dbReference type="Proteomes" id="UP001321473"/>
    </source>
</evidence>
<protein>
    <submittedName>
        <fullName evidence="1">Uncharacterized protein</fullName>
    </submittedName>
</protein>
<keyword evidence="2" id="KW-1185">Reference proteome</keyword>
<gene>
    <name evidence="1" type="ORF">V5799_016497</name>
</gene>
<name>A0AAQ4F5L7_AMBAM</name>
<sequence length="83" mass="9600">MFAICGSSGNKEYLCHANEPRDESRYEETYTVNTCVLRRARCLLCCFSIRLVHFLLGCLQVTSDNVLIDHLLLHQRDENVSHK</sequence>
<organism evidence="1 2">
    <name type="scientific">Amblyomma americanum</name>
    <name type="common">Lone star tick</name>
    <dbReference type="NCBI Taxonomy" id="6943"/>
    <lineage>
        <taxon>Eukaryota</taxon>
        <taxon>Metazoa</taxon>
        <taxon>Ecdysozoa</taxon>
        <taxon>Arthropoda</taxon>
        <taxon>Chelicerata</taxon>
        <taxon>Arachnida</taxon>
        <taxon>Acari</taxon>
        <taxon>Parasitiformes</taxon>
        <taxon>Ixodida</taxon>
        <taxon>Ixodoidea</taxon>
        <taxon>Ixodidae</taxon>
        <taxon>Amblyomminae</taxon>
        <taxon>Amblyomma</taxon>
    </lineage>
</organism>
<comment type="caution">
    <text evidence="1">The sequence shown here is derived from an EMBL/GenBank/DDBJ whole genome shotgun (WGS) entry which is preliminary data.</text>
</comment>
<dbReference type="Proteomes" id="UP001321473">
    <property type="component" value="Unassembled WGS sequence"/>
</dbReference>
<proteinExistence type="predicted"/>
<accession>A0AAQ4F5L7</accession>
<reference evidence="1 2" key="1">
    <citation type="journal article" date="2023" name="Arcadia Sci">
        <title>De novo assembly of a long-read Amblyomma americanum tick genome.</title>
        <authorList>
            <person name="Chou S."/>
            <person name="Poskanzer K.E."/>
            <person name="Rollins M."/>
            <person name="Thuy-Boun P.S."/>
        </authorList>
    </citation>
    <scope>NUCLEOTIDE SEQUENCE [LARGE SCALE GENOMIC DNA]</scope>
    <source>
        <strain evidence="1">F_SG_1</strain>
        <tissue evidence="1">Salivary glands</tissue>
    </source>
</reference>
<dbReference type="AlphaFoldDB" id="A0AAQ4F5L7"/>